<feature type="transmembrane region" description="Helical" evidence="2">
    <location>
        <begin position="34"/>
        <end position="55"/>
    </location>
</feature>
<keyword evidence="4" id="KW-1185">Reference proteome</keyword>
<sequence length="123" mass="12783">MPLVTLIRSLGPPLVVLAVGAVLLIRRRVVRARLMWAALVVQLAAAVLPFAWLLLQVGTGLGGRTVVGLAMILVQPGVEALAWLLALGAVVAAAPRRRAGREPSAAPPESADRDGTETGSPRT</sequence>
<evidence type="ECO:0000256" key="2">
    <source>
        <dbReference type="SAM" id="Phobius"/>
    </source>
</evidence>
<reference evidence="3 4" key="1">
    <citation type="submission" date="2019-02" db="EMBL/GenBank/DDBJ databases">
        <authorList>
            <person name="Khodamoradi S."/>
            <person name="Hahnke R.L."/>
            <person name="Kaempfer P."/>
            <person name="Schumann P."/>
            <person name="Rohde M."/>
            <person name="Steinert M."/>
            <person name="Luzhetskyy A."/>
            <person name="Wink J."/>
            <person name="Ruckert C."/>
        </authorList>
    </citation>
    <scope>NUCLEOTIDE SEQUENCE [LARGE SCALE GENOMIC DNA]</scope>
    <source>
        <strain evidence="3 4">M2</strain>
    </source>
</reference>
<keyword evidence="2" id="KW-1133">Transmembrane helix</keyword>
<evidence type="ECO:0000313" key="3">
    <source>
        <dbReference type="EMBL" id="QBI54819.1"/>
    </source>
</evidence>
<accession>A0A4P6Q6W5</accession>
<proteinExistence type="predicted"/>
<feature type="region of interest" description="Disordered" evidence="1">
    <location>
        <begin position="95"/>
        <end position="123"/>
    </location>
</feature>
<keyword evidence="2" id="KW-0472">Membrane</keyword>
<evidence type="ECO:0000313" key="4">
    <source>
        <dbReference type="Proteomes" id="UP000292235"/>
    </source>
</evidence>
<organism evidence="3 4">
    <name type="scientific">Streptomonospora litoralis</name>
    <dbReference type="NCBI Taxonomy" id="2498135"/>
    <lineage>
        <taxon>Bacteria</taxon>
        <taxon>Bacillati</taxon>
        <taxon>Actinomycetota</taxon>
        <taxon>Actinomycetes</taxon>
        <taxon>Streptosporangiales</taxon>
        <taxon>Nocardiopsidaceae</taxon>
        <taxon>Streptomonospora</taxon>
    </lineage>
</organism>
<gene>
    <name evidence="3" type="ORF">EKD16_15210</name>
</gene>
<dbReference type="Proteomes" id="UP000292235">
    <property type="component" value="Chromosome"/>
</dbReference>
<name>A0A4P6Q6W5_9ACTN</name>
<dbReference type="KEGG" id="strr:EKD16_15210"/>
<protein>
    <submittedName>
        <fullName evidence="3">Uncharacterized protein</fullName>
    </submittedName>
</protein>
<evidence type="ECO:0000256" key="1">
    <source>
        <dbReference type="SAM" id="MobiDB-lite"/>
    </source>
</evidence>
<dbReference type="EMBL" id="CP036455">
    <property type="protein sequence ID" value="QBI54819.1"/>
    <property type="molecule type" value="Genomic_DNA"/>
</dbReference>
<feature type="transmembrane region" description="Helical" evidence="2">
    <location>
        <begin position="6"/>
        <end position="25"/>
    </location>
</feature>
<keyword evidence="2" id="KW-0812">Transmembrane</keyword>
<dbReference type="AlphaFoldDB" id="A0A4P6Q6W5"/>
<feature type="transmembrane region" description="Helical" evidence="2">
    <location>
        <begin position="67"/>
        <end position="94"/>
    </location>
</feature>